<keyword evidence="1" id="KW-0812">Transmembrane</keyword>
<feature type="transmembrane region" description="Helical" evidence="1">
    <location>
        <begin position="134"/>
        <end position="158"/>
    </location>
</feature>
<reference evidence="3" key="1">
    <citation type="submission" date="2017-06" db="EMBL/GenBank/DDBJ databases">
        <authorList>
            <person name="Varghese N."/>
            <person name="Submissions S."/>
        </authorList>
    </citation>
    <scope>NUCLEOTIDE SEQUENCE [LARGE SCALE GENOMIC DNA]</scope>
    <source>
        <strain evidence="3">DSM 11116</strain>
    </source>
</reference>
<keyword evidence="3" id="KW-1185">Reference proteome</keyword>
<dbReference type="Proteomes" id="UP000198131">
    <property type="component" value="Unassembled WGS sequence"/>
</dbReference>
<keyword evidence="1" id="KW-1133">Transmembrane helix</keyword>
<evidence type="ECO:0000313" key="2">
    <source>
        <dbReference type="EMBL" id="SNC60835.1"/>
    </source>
</evidence>
<evidence type="ECO:0000256" key="1">
    <source>
        <dbReference type="SAM" id="Phobius"/>
    </source>
</evidence>
<dbReference type="EMBL" id="FYEW01000001">
    <property type="protein sequence ID" value="SNC60835.1"/>
    <property type="molecule type" value="Genomic_DNA"/>
</dbReference>
<feature type="transmembrane region" description="Helical" evidence="1">
    <location>
        <begin position="164"/>
        <end position="183"/>
    </location>
</feature>
<name>A0A212T491_9BACT</name>
<feature type="transmembrane region" description="Helical" evidence="1">
    <location>
        <begin position="109"/>
        <end position="127"/>
    </location>
</feature>
<organism evidence="2 3">
    <name type="scientific">Hymenobacter gelipurpurascens</name>
    <dbReference type="NCBI Taxonomy" id="89968"/>
    <lineage>
        <taxon>Bacteria</taxon>
        <taxon>Pseudomonadati</taxon>
        <taxon>Bacteroidota</taxon>
        <taxon>Cytophagia</taxon>
        <taxon>Cytophagales</taxon>
        <taxon>Hymenobacteraceae</taxon>
        <taxon>Hymenobacter</taxon>
    </lineage>
</organism>
<sequence length="190" mass="21461">MKEKRFSRYSRYCVVILTVAIWALLAWSHFHRGVPSHHFLAQKEMPAISNWWGGVLLPLLTWLLLHRVQKKAFHRGSSYSLLRVGYGFAGALLFGISISVLFTLGMPDLAGNLMIALFVFAFFFPIYRSECLLGFVLGMTFTFGAVLPTLIGALLGLVGLVLHAYIRPTVLYVVSKLAFLLRLRKYKPKP</sequence>
<feature type="transmembrane region" description="Helical" evidence="1">
    <location>
        <begin position="80"/>
        <end position="103"/>
    </location>
</feature>
<proteinExistence type="predicted"/>
<evidence type="ECO:0000313" key="3">
    <source>
        <dbReference type="Proteomes" id="UP000198131"/>
    </source>
</evidence>
<feature type="transmembrane region" description="Helical" evidence="1">
    <location>
        <begin position="50"/>
        <end position="68"/>
    </location>
</feature>
<feature type="transmembrane region" description="Helical" evidence="1">
    <location>
        <begin position="12"/>
        <end position="30"/>
    </location>
</feature>
<accession>A0A212T491</accession>
<keyword evidence="1" id="KW-0472">Membrane</keyword>
<dbReference type="AlphaFoldDB" id="A0A212T491"/>
<gene>
    <name evidence="2" type="ORF">SAMN06265337_0342</name>
</gene>
<protein>
    <submittedName>
        <fullName evidence="2">Uncharacterized protein</fullName>
    </submittedName>
</protein>